<feature type="domain" description="Glutaredoxin" evidence="1">
    <location>
        <begin position="2"/>
        <end position="41"/>
    </location>
</feature>
<sequence>MIMMYGTDLCPDCVAAKKALEENGIEYKYLNITDSLGSMKQFLKLRDTKDAFQDVRGSGTSIGIPALITSPTEITLDWEGYIRSQK</sequence>
<dbReference type="OrthoDB" id="5679012at2"/>
<dbReference type="Proteomes" id="UP000018227">
    <property type="component" value="Unassembled WGS sequence"/>
</dbReference>
<accession>V2Z3F5</accession>
<evidence type="ECO:0000259" key="1">
    <source>
        <dbReference type="Pfam" id="PF00462"/>
    </source>
</evidence>
<dbReference type="eggNOG" id="COG4545">
    <property type="taxonomic scope" value="Bacteria"/>
</dbReference>
<organism evidence="2 3">
    <name type="scientific">Catonella morbi ATCC 51271</name>
    <dbReference type="NCBI Taxonomy" id="592026"/>
    <lineage>
        <taxon>Bacteria</taxon>
        <taxon>Bacillati</taxon>
        <taxon>Bacillota</taxon>
        <taxon>Clostridia</taxon>
        <taxon>Lachnospirales</taxon>
        <taxon>Lachnospiraceae</taxon>
        <taxon>Catonella</taxon>
    </lineage>
</organism>
<protein>
    <recommendedName>
        <fullName evidence="1">Glutaredoxin domain-containing protein</fullName>
    </recommendedName>
</protein>
<gene>
    <name evidence="2" type="ORF">GCWU0000282_003300</name>
</gene>
<reference evidence="2 3" key="1">
    <citation type="submission" date="2013-06" db="EMBL/GenBank/DDBJ databases">
        <authorList>
            <person name="Weinstock G."/>
            <person name="Sodergren E."/>
            <person name="Clifton S."/>
            <person name="Fulton L."/>
            <person name="Fulton B."/>
            <person name="Courtney L."/>
            <person name="Fronick C."/>
            <person name="Harrison M."/>
            <person name="Strong C."/>
            <person name="Farmer C."/>
            <person name="Delahaunty K."/>
            <person name="Markovic C."/>
            <person name="Hall O."/>
            <person name="Minx P."/>
            <person name="Tomlinson C."/>
            <person name="Mitreva M."/>
            <person name="Nelson J."/>
            <person name="Hou S."/>
            <person name="Wollam A."/>
            <person name="Pepin K.H."/>
            <person name="Johnson M."/>
            <person name="Bhonagiri V."/>
            <person name="Nash W.E."/>
            <person name="Warren W."/>
            <person name="Chinwalla A."/>
            <person name="Mardis E.R."/>
            <person name="Wilson R.K."/>
        </authorList>
    </citation>
    <scope>NUCLEOTIDE SEQUENCE [LARGE SCALE GENOMIC DNA]</scope>
    <source>
        <strain evidence="2 3">ATCC 51271</strain>
    </source>
</reference>
<dbReference type="Gene3D" id="3.40.30.10">
    <property type="entry name" value="Glutaredoxin"/>
    <property type="match status" value="1"/>
</dbReference>
<dbReference type="EMBL" id="ACIL03000024">
    <property type="protein sequence ID" value="ESL01475.1"/>
    <property type="molecule type" value="Genomic_DNA"/>
</dbReference>
<dbReference type="InterPro" id="IPR002109">
    <property type="entry name" value="Glutaredoxin"/>
</dbReference>
<dbReference type="Pfam" id="PF00462">
    <property type="entry name" value="Glutaredoxin"/>
    <property type="match status" value="1"/>
</dbReference>
<dbReference type="HOGENOM" id="CLU_159829_0_0_9"/>
<dbReference type="STRING" id="592026.GCWU0000282_003300"/>
<keyword evidence="3" id="KW-1185">Reference proteome</keyword>
<dbReference type="RefSeq" id="WP_023356136.1">
    <property type="nucleotide sequence ID" value="NZ_KI535372.1"/>
</dbReference>
<name>V2Z3F5_9FIRM</name>
<evidence type="ECO:0000313" key="2">
    <source>
        <dbReference type="EMBL" id="ESL01475.1"/>
    </source>
</evidence>
<dbReference type="InterPro" id="IPR036249">
    <property type="entry name" value="Thioredoxin-like_sf"/>
</dbReference>
<comment type="caution">
    <text evidence="2">The sequence shown here is derived from an EMBL/GenBank/DDBJ whole genome shotgun (WGS) entry which is preliminary data.</text>
</comment>
<dbReference type="AlphaFoldDB" id="V2Z3F5"/>
<dbReference type="SUPFAM" id="SSF52833">
    <property type="entry name" value="Thioredoxin-like"/>
    <property type="match status" value="1"/>
</dbReference>
<proteinExistence type="predicted"/>
<evidence type="ECO:0000313" key="3">
    <source>
        <dbReference type="Proteomes" id="UP000018227"/>
    </source>
</evidence>
<dbReference type="CDD" id="cd02066">
    <property type="entry name" value="GRX_family"/>
    <property type="match status" value="1"/>
</dbReference>